<feature type="compositionally biased region" description="Acidic residues" evidence="1">
    <location>
        <begin position="254"/>
        <end position="266"/>
    </location>
</feature>
<reference evidence="2 3" key="1">
    <citation type="submission" date="2024-09" db="EMBL/GenBank/DDBJ databases">
        <title>Chromosome-scale assembly of Riccia sorocarpa.</title>
        <authorList>
            <person name="Paukszto L."/>
        </authorList>
    </citation>
    <scope>NUCLEOTIDE SEQUENCE [LARGE SCALE GENOMIC DNA]</scope>
    <source>
        <strain evidence="2">LP-2024</strain>
        <tissue evidence="2">Aerial parts of the thallus</tissue>
    </source>
</reference>
<evidence type="ECO:0000313" key="2">
    <source>
        <dbReference type="EMBL" id="KAL3680132.1"/>
    </source>
</evidence>
<evidence type="ECO:0000256" key="1">
    <source>
        <dbReference type="SAM" id="MobiDB-lite"/>
    </source>
</evidence>
<comment type="caution">
    <text evidence="2">The sequence shown here is derived from an EMBL/GenBank/DDBJ whole genome shotgun (WGS) entry which is preliminary data.</text>
</comment>
<protein>
    <submittedName>
        <fullName evidence="2">Uncharacterized protein</fullName>
    </submittedName>
</protein>
<sequence length="266" mass="29884">MLIRATAGNQSTSAACPPTLIGAGFMRPRGAYHFPAKAESDNMRHDRKKEALARFNHGEQEFNQGQQDSVVLRPVSGVDVQESAAAAWSPTARDHVEDVSSLELFTYNDVIYTLQKLETCLMHSQDIDHDSRSEVKTCSTCTPQQSTMTRDHDYELEFEADIGFCLITIPRSALPQLEKRLGPKKRYQVQLLKDLLQAPVVPERSRLSKRSRSISTAALEAAPNLLSQEPDDLEADRDVSLTKAVKRRRKEDVSEQELEPSDEYVL</sequence>
<organism evidence="2 3">
    <name type="scientific">Riccia sorocarpa</name>
    <dbReference type="NCBI Taxonomy" id="122646"/>
    <lineage>
        <taxon>Eukaryota</taxon>
        <taxon>Viridiplantae</taxon>
        <taxon>Streptophyta</taxon>
        <taxon>Embryophyta</taxon>
        <taxon>Marchantiophyta</taxon>
        <taxon>Marchantiopsida</taxon>
        <taxon>Marchantiidae</taxon>
        <taxon>Marchantiales</taxon>
        <taxon>Ricciaceae</taxon>
        <taxon>Riccia</taxon>
    </lineage>
</organism>
<name>A0ABD3GLQ2_9MARC</name>
<dbReference type="EMBL" id="JBJQOH010000007">
    <property type="protein sequence ID" value="KAL3680132.1"/>
    <property type="molecule type" value="Genomic_DNA"/>
</dbReference>
<dbReference type="Proteomes" id="UP001633002">
    <property type="component" value="Unassembled WGS sequence"/>
</dbReference>
<evidence type="ECO:0000313" key="3">
    <source>
        <dbReference type="Proteomes" id="UP001633002"/>
    </source>
</evidence>
<dbReference type="PROSITE" id="PS51257">
    <property type="entry name" value="PROKAR_LIPOPROTEIN"/>
    <property type="match status" value="1"/>
</dbReference>
<keyword evidence="3" id="KW-1185">Reference proteome</keyword>
<gene>
    <name evidence="2" type="ORF">R1sor_023088</name>
</gene>
<dbReference type="AlphaFoldDB" id="A0ABD3GLQ2"/>
<proteinExistence type="predicted"/>
<accession>A0ABD3GLQ2</accession>
<feature type="region of interest" description="Disordered" evidence="1">
    <location>
        <begin position="245"/>
        <end position="266"/>
    </location>
</feature>